<protein>
    <submittedName>
        <fullName evidence="1">Uncharacterized protein</fullName>
    </submittedName>
</protein>
<organism evidence="1 2">
    <name type="scientific">Astyanax mexicanus</name>
    <name type="common">Blind cave fish</name>
    <name type="synonym">Astyanax fasciatus mexicanus</name>
    <dbReference type="NCBI Taxonomy" id="7994"/>
    <lineage>
        <taxon>Eukaryota</taxon>
        <taxon>Metazoa</taxon>
        <taxon>Chordata</taxon>
        <taxon>Craniata</taxon>
        <taxon>Vertebrata</taxon>
        <taxon>Euteleostomi</taxon>
        <taxon>Actinopterygii</taxon>
        <taxon>Neopterygii</taxon>
        <taxon>Teleostei</taxon>
        <taxon>Ostariophysi</taxon>
        <taxon>Characiformes</taxon>
        <taxon>Characoidei</taxon>
        <taxon>Acestrorhamphidae</taxon>
        <taxon>Acestrorhamphinae</taxon>
        <taxon>Astyanax</taxon>
    </lineage>
</organism>
<evidence type="ECO:0000313" key="1">
    <source>
        <dbReference type="EMBL" id="KAG9278189.1"/>
    </source>
</evidence>
<dbReference type="EMBL" id="JAICCE010000004">
    <property type="protein sequence ID" value="KAG9278189.1"/>
    <property type="molecule type" value="Genomic_DNA"/>
</dbReference>
<gene>
    <name evidence="1" type="ORF">AMEX_G6010</name>
</gene>
<name>A0A8T2M2H2_ASTMX</name>
<comment type="caution">
    <text evidence="1">The sequence shown here is derived from an EMBL/GenBank/DDBJ whole genome shotgun (WGS) entry which is preliminary data.</text>
</comment>
<evidence type="ECO:0000313" key="2">
    <source>
        <dbReference type="Proteomes" id="UP000752171"/>
    </source>
</evidence>
<proteinExistence type="predicted"/>
<dbReference type="AlphaFoldDB" id="A0A8T2M2H2"/>
<dbReference type="Proteomes" id="UP000752171">
    <property type="component" value="Unassembled WGS sequence"/>
</dbReference>
<accession>A0A8T2M2H2</accession>
<reference evidence="1 2" key="1">
    <citation type="submission" date="2021-07" db="EMBL/GenBank/DDBJ databases">
        <authorList>
            <person name="Imarazene B."/>
            <person name="Zahm M."/>
            <person name="Klopp C."/>
            <person name="Cabau C."/>
            <person name="Beille S."/>
            <person name="Jouanno E."/>
            <person name="Castinel A."/>
            <person name="Lluch J."/>
            <person name="Gil L."/>
            <person name="Kuchtly C."/>
            <person name="Lopez Roques C."/>
            <person name="Donnadieu C."/>
            <person name="Parrinello H."/>
            <person name="Journot L."/>
            <person name="Du K."/>
            <person name="Schartl M."/>
            <person name="Retaux S."/>
            <person name="Guiguen Y."/>
        </authorList>
    </citation>
    <scope>NUCLEOTIDE SEQUENCE [LARGE SCALE GENOMIC DNA]</scope>
    <source>
        <strain evidence="1">Pach_M1</strain>
        <tissue evidence="1">Testis</tissue>
    </source>
</reference>
<sequence>MLQRWDTTFKTRIIEEAVGLTLTSPVRSLLLSARNEKDTEDQFNWDSDMATLLLLTHLLPPPPGGKRAVKISAADAADRLVVHHKSCNSIEEHL</sequence>